<protein>
    <recommendedName>
        <fullName evidence="5">Xylulose kinase-1</fullName>
    </recommendedName>
</protein>
<name>A0ABQ5F3U6_9ASTR</name>
<feature type="region of interest" description="Disordered" evidence="2">
    <location>
        <begin position="350"/>
        <end position="379"/>
    </location>
</feature>
<accession>A0ABQ5F3U6</accession>
<keyword evidence="4" id="KW-1185">Reference proteome</keyword>
<feature type="coiled-coil region" evidence="1">
    <location>
        <begin position="206"/>
        <end position="240"/>
    </location>
</feature>
<keyword evidence="1" id="KW-0175">Coiled coil</keyword>
<evidence type="ECO:0000313" key="4">
    <source>
        <dbReference type="Proteomes" id="UP001151760"/>
    </source>
</evidence>
<proteinExistence type="predicted"/>
<dbReference type="Proteomes" id="UP001151760">
    <property type="component" value="Unassembled WGS sequence"/>
</dbReference>
<comment type="caution">
    <text evidence="3">The sequence shown here is derived from an EMBL/GenBank/DDBJ whole genome shotgun (WGS) entry which is preliminary data.</text>
</comment>
<evidence type="ECO:0000313" key="3">
    <source>
        <dbReference type="EMBL" id="GJT57402.1"/>
    </source>
</evidence>
<feature type="compositionally biased region" description="Low complexity" evidence="2">
    <location>
        <begin position="355"/>
        <end position="365"/>
    </location>
</feature>
<evidence type="ECO:0000256" key="2">
    <source>
        <dbReference type="SAM" id="MobiDB-lite"/>
    </source>
</evidence>
<evidence type="ECO:0008006" key="5">
    <source>
        <dbReference type="Google" id="ProtNLM"/>
    </source>
</evidence>
<evidence type="ECO:0000256" key="1">
    <source>
        <dbReference type="SAM" id="Coils"/>
    </source>
</evidence>
<dbReference type="EMBL" id="BQNB010016927">
    <property type="protein sequence ID" value="GJT57402.1"/>
    <property type="molecule type" value="Genomic_DNA"/>
</dbReference>
<reference evidence="3" key="1">
    <citation type="journal article" date="2022" name="Int. J. Mol. Sci.">
        <title>Draft Genome of Tanacetum Coccineum: Genomic Comparison of Closely Related Tanacetum-Family Plants.</title>
        <authorList>
            <person name="Yamashiro T."/>
            <person name="Shiraishi A."/>
            <person name="Nakayama K."/>
            <person name="Satake H."/>
        </authorList>
    </citation>
    <scope>NUCLEOTIDE SEQUENCE</scope>
</reference>
<reference evidence="3" key="2">
    <citation type="submission" date="2022-01" db="EMBL/GenBank/DDBJ databases">
        <authorList>
            <person name="Yamashiro T."/>
            <person name="Shiraishi A."/>
            <person name="Satake H."/>
            <person name="Nakayama K."/>
        </authorList>
    </citation>
    <scope>NUCLEOTIDE SEQUENCE</scope>
</reference>
<organism evidence="3 4">
    <name type="scientific">Tanacetum coccineum</name>
    <dbReference type="NCBI Taxonomy" id="301880"/>
    <lineage>
        <taxon>Eukaryota</taxon>
        <taxon>Viridiplantae</taxon>
        <taxon>Streptophyta</taxon>
        <taxon>Embryophyta</taxon>
        <taxon>Tracheophyta</taxon>
        <taxon>Spermatophyta</taxon>
        <taxon>Magnoliopsida</taxon>
        <taxon>eudicotyledons</taxon>
        <taxon>Gunneridae</taxon>
        <taxon>Pentapetalae</taxon>
        <taxon>asterids</taxon>
        <taxon>campanulids</taxon>
        <taxon>Asterales</taxon>
        <taxon>Asteraceae</taxon>
        <taxon>Asteroideae</taxon>
        <taxon>Anthemideae</taxon>
        <taxon>Anthemidinae</taxon>
        <taxon>Tanacetum</taxon>
    </lineage>
</organism>
<gene>
    <name evidence="3" type="ORF">Tco_0992456</name>
</gene>
<sequence length="379" mass="42199">MLNPKFAETHNLVAFLEKPKESDRFKGIIDFLNASSIRYALTVNPTIYTTCIEQFWSTAKVKTVNGEHQIQALVDKKVIITETSIRIDLKLEDVEGTDCLPTATIFAELERMGIFVTKHKGIYVTPSHTKKVFANMKRPGKGFSGKVTPLFQTMMVQAPEDMEPIPNEATNAEHVSMPSYDPPQSGEDRLQLTKVMSLCTSLQDKVRDLEKAKTTQAKEIASLKNRVKQLEKRVDVKKLQGLKEEDASKQGRKIADLDADAEVTLIDETQEINDEEMLFDVQDDLQGEEVVAEKKLLKRNAPTITIDESTLAQTLIEIKTAKLKAVTTTATTTTTTRPKARGVVVQELSEFKTTSSPSQASQLPQAKDKGKAYIVDRGA</sequence>